<dbReference type="HAMAP" id="MF_01281">
    <property type="entry name" value="MTA_SAH_deamin"/>
    <property type="match status" value="1"/>
</dbReference>
<dbReference type="CDD" id="cd01298">
    <property type="entry name" value="ATZ_TRZ_like"/>
    <property type="match status" value="1"/>
</dbReference>
<reference evidence="7" key="1">
    <citation type="submission" date="2019-02" db="EMBL/GenBank/DDBJ databases">
        <authorList>
            <person name="Li S.-H."/>
        </authorList>
    </citation>
    <scope>NUCLEOTIDE SEQUENCE</scope>
    <source>
        <strain evidence="7">IMCC8485</strain>
    </source>
</reference>
<keyword evidence="4 5" id="KW-0862">Zinc</keyword>
<feature type="binding site" evidence="5">
    <location>
        <position position="207"/>
    </location>
    <ligand>
        <name>substrate</name>
    </ligand>
</feature>
<comment type="similarity">
    <text evidence="5">Belongs to the metallo-dependent hydrolases superfamily. MTA/SAH deaminase family.</text>
</comment>
<dbReference type="InterPro" id="IPR032466">
    <property type="entry name" value="Metal_Hydrolase"/>
</dbReference>
<dbReference type="EMBL" id="SHNP01000001">
    <property type="protein sequence ID" value="MCX2972691.1"/>
    <property type="molecule type" value="Genomic_DNA"/>
</dbReference>
<evidence type="ECO:0000313" key="7">
    <source>
        <dbReference type="EMBL" id="MCX2972691.1"/>
    </source>
</evidence>
<feature type="binding site" evidence="5">
    <location>
        <position position="234"/>
    </location>
    <ligand>
        <name>Zn(2+)</name>
        <dbReference type="ChEBI" id="CHEBI:29105"/>
    </ligand>
</feature>
<dbReference type="SUPFAM" id="SSF51338">
    <property type="entry name" value="Composite domain of metallo-dependent hydrolases"/>
    <property type="match status" value="1"/>
</dbReference>
<comment type="caution">
    <text evidence="7">The sequence shown here is derived from an EMBL/GenBank/DDBJ whole genome shotgun (WGS) entry which is preliminary data.</text>
</comment>
<sequence>MQIQPVSTEKRDLMSATNSAVDTLLHPDWIVPVVPRGVTLEKHSLAITDGRISHILPRAQTRKLQTGEELDLPGQALMPGLVNLHGHAAMSLLRGYADDLPLMPWLEQHIWPAEGKHVSHSFVRDGTELAIAEMLRSGTTTFSDMYFFPDACAEATISAGIRCQIVFPILDFPTAWARDADEYISKGLRLRDDLKHQELITVGFGPHAPYTVSKPNLQKVATLAAELDIPIQIHLHETQGEVLAAVEEHGERPLDTLNAIGLLGPRTQCVHMTDLGDQDIALLAATAAHVVHCPQSNMKLASGACPTTKLLAQGVNVALGTDSAASNNDLNMFGEMQSAAMLGKLIAGDAAALPASESLYMATMGGARAMGMDQQIGSLEMGKQADIIAVDLSGPECQPLYNPLSQLVYACNGNQVSHSWVAGASVLKEGVPAHINIKDLLARTAAWQEKISSND</sequence>
<accession>A0ABT3SSS1</accession>
<keyword evidence="2 5" id="KW-0479">Metal-binding</keyword>
<proteinExistence type="inferred from homology"/>
<dbReference type="InterPro" id="IPR006680">
    <property type="entry name" value="Amidohydro-rel"/>
</dbReference>
<keyword evidence="3 5" id="KW-0378">Hydrolase</keyword>
<dbReference type="InterPro" id="IPR011059">
    <property type="entry name" value="Metal-dep_hydrolase_composite"/>
</dbReference>
<dbReference type="Pfam" id="PF01979">
    <property type="entry name" value="Amidohydro_1"/>
    <property type="match status" value="1"/>
</dbReference>
<protein>
    <recommendedName>
        <fullName evidence="5">5-methylthioadenosine/S-adenosylhomocysteine deaminase</fullName>
        <shortName evidence="5">MTA/SAH deaminase</shortName>
        <ecNumber evidence="5">3.5.4.28</ecNumber>
        <ecNumber evidence="5">3.5.4.31</ecNumber>
    </recommendedName>
</protein>
<evidence type="ECO:0000256" key="1">
    <source>
        <dbReference type="ARBA" id="ARBA00006745"/>
    </source>
</evidence>
<comment type="cofactor">
    <cofactor evidence="5">
        <name>Zn(2+)</name>
        <dbReference type="ChEBI" id="CHEBI:29105"/>
    </cofactor>
    <text evidence="5">Binds 1 zinc ion per subunit.</text>
</comment>
<keyword evidence="8" id="KW-1185">Reference proteome</keyword>
<dbReference type="PANTHER" id="PTHR43794">
    <property type="entry name" value="AMINOHYDROLASE SSNA-RELATED"/>
    <property type="match status" value="1"/>
</dbReference>
<dbReference type="GO" id="GO:0016787">
    <property type="term" value="F:hydrolase activity"/>
    <property type="evidence" value="ECO:0007669"/>
    <property type="project" value="UniProtKB-KW"/>
</dbReference>
<dbReference type="Gene3D" id="3.20.20.140">
    <property type="entry name" value="Metal-dependent hydrolases"/>
    <property type="match status" value="1"/>
</dbReference>
<dbReference type="NCBIfam" id="NF006549">
    <property type="entry name" value="PRK09045.1"/>
    <property type="match status" value="1"/>
</dbReference>
<evidence type="ECO:0000256" key="2">
    <source>
        <dbReference type="ARBA" id="ARBA00022723"/>
    </source>
</evidence>
<comment type="catalytic activity">
    <reaction evidence="5">
        <text>S-methyl-5'-thioadenosine + H2O + H(+) = S-methyl-5'-thioinosine + NH4(+)</text>
        <dbReference type="Rhea" id="RHEA:25025"/>
        <dbReference type="ChEBI" id="CHEBI:15377"/>
        <dbReference type="ChEBI" id="CHEBI:15378"/>
        <dbReference type="ChEBI" id="CHEBI:17509"/>
        <dbReference type="ChEBI" id="CHEBI:28938"/>
        <dbReference type="ChEBI" id="CHEBI:48595"/>
        <dbReference type="EC" id="3.5.4.31"/>
    </reaction>
</comment>
<evidence type="ECO:0000313" key="8">
    <source>
        <dbReference type="Proteomes" id="UP001143307"/>
    </source>
</evidence>
<dbReference type="InterPro" id="IPR023512">
    <property type="entry name" value="Deaminase_MtaD/DadD"/>
</dbReference>
<dbReference type="InterPro" id="IPR050287">
    <property type="entry name" value="MTA/SAH_deaminase"/>
</dbReference>
<comment type="function">
    <text evidence="5">Catalyzes the deamination of 5-methylthioadenosine and S-adenosyl-L-homocysteine into 5-methylthioinosine and S-inosyl-L-homocysteine, respectively. Is also able to deaminate adenosine.</text>
</comment>
<comment type="catalytic activity">
    <reaction evidence="5">
        <text>S-adenosyl-L-homocysteine + H2O + H(+) = S-inosyl-L-homocysteine + NH4(+)</text>
        <dbReference type="Rhea" id="RHEA:20716"/>
        <dbReference type="ChEBI" id="CHEBI:15377"/>
        <dbReference type="ChEBI" id="CHEBI:15378"/>
        <dbReference type="ChEBI" id="CHEBI:28938"/>
        <dbReference type="ChEBI" id="CHEBI:57856"/>
        <dbReference type="ChEBI" id="CHEBI:57985"/>
        <dbReference type="EC" id="3.5.4.28"/>
    </reaction>
</comment>
<dbReference type="SUPFAM" id="SSF51556">
    <property type="entry name" value="Metallo-dependent hydrolases"/>
    <property type="match status" value="1"/>
</dbReference>
<dbReference type="EC" id="3.5.4.28" evidence="5"/>
<feature type="binding site" evidence="5">
    <location>
        <position position="322"/>
    </location>
    <ligand>
        <name>Zn(2+)</name>
        <dbReference type="ChEBI" id="CHEBI:29105"/>
    </ligand>
</feature>
<feature type="binding site" evidence="5">
    <location>
        <position position="237"/>
    </location>
    <ligand>
        <name>substrate</name>
    </ligand>
</feature>
<feature type="domain" description="Amidohydrolase-related" evidence="6">
    <location>
        <begin position="77"/>
        <end position="424"/>
    </location>
</feature>
<comment type="similarity">
    <text evidence="1">Belongs to the metallo-dependent hydrolases superfamily. ATZ/TRZ family.</text>
</comment>
<evidence type="ECO:0000256" key="4">
    <source>
        <dbReference type="ARBA" id="ARBA00022833"/>
    </source>
</evidence>
<dbReference type="EC" id="3.5.4.31" evidence="5"/>
<organism evidence="7 8">
    <name type="scientific">Candidatus Seongchinamella marina</name>
    <dbReference type="NCBI Taxonomy" id="2518990"/>
    <lineage>
        <taxon>Bacteria</taxon>
        <taxon>Pseudomonadati</taxon>
        <taxon>Pseudomonadota</taxon>
        <taxon>Gammaproteobacteria</taxon>
        <taxon>Cellvibrionales</taxon>
        <taxon>Halieaceae</taxon>
        <taxon>Seongchinamella</taxon>
    </lineage>
</organism>
<dbReference type="Proteomes" id="UP001143307">
    <property type="component" value="Unassembled WGS sequence"/>
</dbReference>
<feature type="binding site" evidence="5">
    <location>
        <position position="85"/>
    </location>
    <ligand>
        <name>Zn(2+)</name>
        <dbReference type="ChEBI" id="CHEBI:29105"/>
    </ligand>
</feature>
<feature type="binding site" evidence="5">
    <location>
        <position position="87"/>
    </location>
    <ligand>
        <name>Zn(2+)</name>
        <dbReference type="ChEBI" id="CHEBI:29105"/>
    </ligand>
</feature>
<comment type="caution">
    <text evidence="5">Lacks conserved residue(s) required for the propagation of feature annotation.</text>
</comment>
<dbReference type="Gene3D" id="2.30.40.10">
    <property type="entry name" value="Urease, subunit C, domain 1"/>
    <property type="match status" value="1"/>
</dbReference>
<dbReference type="PANTHER" id="PTHR43794:SF11">
    <property type="entry name" value="AMIDOHYDROLASE-RELATED DOMAIN-CONTAINING PROTEIN"/>
    <property type="match status" value="1"/>
</dbReference>
<evidence type="ECO:0000259" key="6">
    <source>
        <dbReference type="Pfam" id="PF01979"/>
    </source>
</evidence>
<gene>
    <name evidence="5" type="primary">mtaD</name>
    <name evidence="7" type="ORF">EYC87_03700</name>
</gene>
<name>A0ABT3SSS1_9GAMM</name>
<dbReference type="RefSeq" id="WP_279251675.1">
    <property type="nucleotide sequence ID" value="NZ_SHNP01000001.1"/>
</dbReference>
<feature type="binding site" evidence="5">
    <location>
        <position position="114"/>
    </location>
    <ligand>
        <name>substrate</name>
    </ligand>
</feature>
<evidence type="ECO:0000256" key="3">
    <source>
        <dbReference type="ARBA" id="ARBA00022801"/>
    </source>
</evidence>
<evidence type="ECO:0000256" key="5">
    <source>
        <dbReference type="HAMAP-Rule" id="MF_01281"/>
    </source>
</evidence>
<feature type="binding site" evidence="5">
    <location>
        <position position="322"/>
    </location>
    <ligand>
        <name>substrate</name>
    </ligand>
</feature>